<dbReference type="InterPro" id="IPR006577">
    <property type="entry name" value="UAS"/>
</dbReference>
<feature type="region of interest" description="Disordered" evidence="1">
    <location>
        <begin position="622"/>
        <end position="646"/>
    </location>
</feature>
<dbReference type="GO" id="GO:0036503">
    <property type="term" value="P:ERAD pathway"/>
    <property type="evidence" value="ECO:0007669"/>
    <property type="project" value="TreeGrafter"/>
</dbReference>
<dbReference type="Gene3D" id="1.10.8.10">
    <property type="entry name" value="DNA helicase RuvA subunit, C-terminal domain"/>
    <property type="match status" value="1"/>
</dbReference>
<evidence type="ECO:0000259" key="2">
    <source>
        <dbReference type="SMART" id="SM00594"/>
    </source>
</evidence>
<dbReference type="Pfam" id="PF14555">
    <property type="entry name" value="UBA_4"/>
    <property type="match status" value="1"/>
</dbReference>
<feature type="region of interest" description="Disordered" evidence="1">
    <location>
        <begin position="195"/>
        <end position="235"/>
    </location>
</feature>
<feature type="domain" description="UAS" evidence="2">
    <location>
        <begin position="236"/>
        <end position="358"/>
    </location>
</feature>
<dbReference type="InterPro" id="IPR050730">
    <property type="entry name" value="UBX_domain-protein"/>
</dbReference>
<dbReference type="Gene3D" id="3.40.30.10">
    <property type="entry name" value="Glutaredoxin"/>
    <property type="match status" value="1"/>
</dbReference>
<comment type="caution">
    <text evidence="3">The sequence shown here is derived from an EMBL/GenBank/DDBJ whole genome shotgun (WGS) entry which is preliminary data.</text>
</comment>
<dbReference type="Proteomes" id="UP000284842">
    <property type="component" value="Unassembled WGS sequence"/>
</dbReference>
<organism evidence="3 4">
    <name type="scientific">Panaeolus cyanescens</name>
    <dbReference type="NCBI Taxonomy" id="181874"/>
    <lineage>
        <taxon>Eukaryota</taxon>
        <taxon>Fungi</taxon>
        <taxon>Dikarya</taxon>
        <taxon>Basidiomycota</taxon>
        <taxon>Agaricomycotina</taxon>
        <taxon>Agaricomycetes</taxon>
        <taxon>Agaricomycetidae</taxon>
        <taxon>Agaricales</taxon>
        <taxon>Agaricineae</taxon>
        <taxon>Galeropsidaceae</taxon>
        <taxon>Panaeolus</taxon>
    </lineage>
</organism>
<dbReference type="InterPro" id="IPR036249">
    <property type="entry name" value="Thioredoxin-like_sf"/>
</dbReference>
<dbReference type="SUPFAM" id="SSF54236">
    <property type="entry name" value="Ubiquitin-like"/>
    <property type="match status" value="1"/>
</dbReference>
<keyword evidence="4" id="KW-1185">Reference proteome</keyword>
<evidence type="ECO:0000256" key="1">
    <source>
        <dbReference type="SAM" id="MobiDB-lite"/>
    </source>
</evidence>
<protein>
    <recommendedName>
        <fullName evidence="2">UAS domain-containing protein</fullName>
    </recommendedName>
</protein>
<dbReference type="GO" id="GO:0043130">
    <property type="term" value="F:ubiquitin binding"/>
    <property type="evidence" value="ECO:0007669"/>
    <property type="project" value="TreeGrafter"/>
</dbReference>
<dbReference type="GO" id="GO:0005783">
    <property type="term" value="C:endoplasmic reticulum"/>
    <property type="evidence" value="ECO:0007669"/>
    <property type="project" value="TreeGrafter"/>
</dbReference>
<accession>A0A409Y8J8</accession>
<dbReference type="PANTHER" id="PTHR23322">
    <property type="entry name" value="FAS-ASSOCIATED PROTEIN"/>
    <property type="match status" value="1"/>
</dbReference>
<dbReference type="EMBL" id="NHTK01001358">
    <property type="protein sequence ID" value="PPQ99422.1"/>
    <property type="molecule type" value="Genomic_DNA"/>
</dbReference>
<dbReference type="FunCoup" id="A0A409Y8J8">
    <property type="interactions" value="741"/>
</dbReference>
<dbReference type="SMART" id="SM00594">
    <property type="entry name" value="UAS"/>
    <property type="match status" value="1"/>
</dbReference>
<proteinExistence type="predicted"/>
<feature type="region of interest" description="Disordered" evidence="1">
    <location>
        <begin position="85"/>
        <end position="111"/>
    </location>
</feature>
<evidence type="ECO:0000313" key="3">
    <source>
        <dbReference type="EMBL" id="PPQ99422.1"/>
    </source>
</evidence>
<dbReference type="OrthoDB" id="1026733at2759"/>
<dbReference type="SUPFAM" id="SSF52833">
    <property type="entry name" value="Thioredoxin-like"/>
    <property type="match status" value="1"/>
</dbReference>
<gene>
    <name evidence="3" type="ORF">CVT24_005409</name>
</gene>
<sequence length="646" mass="71331">MSSRDSSSEMDEVDLTPEQARALEQLLELTDGADIDVAKGVLGSVDWNVERAAELVFGQQPANGSASQAPAVTLNEPTFQTFDVDDSAQGMGDETEGLLGRNPGPERPQPSGSAILRPLFSLISVPFNILFSVFRFIFSVLRIPFPFSSTLGPLRFSSLNFYRPLSGSSNGQRRRGPDAWIRELEEETGAVSIAMQGGNRPRASGVSLNPQQSSVSARTGAGPSSDVAGSSGMADGHDGSTKYLPDFVVCSYEEMLRRCQSEFRIGCVVLVSEEHDDVPEFKRSTLTDYPFVKALYDNNIIVWGGDVRDREAWSASEKLQATTYPFVAFVALQPRRSPSSTSTLNNSNQPTQLTVLSRHQGPSKSYSSSSSAPTSAATLLAHLENQLLPRVNPFLNRLIHAQEQRAHDRRLREEQDRAYQESARRDKERILKSMEEARLKKEREERERMEEERRRKEEEDRIRREKEEREARERVRGDVRSWMARHVVPGASKTAGGKVLRLAVRMPDGSRVLHSLSDETSLTGLFAIVDVALGGNGVDGDAGVTVDGLPGDGHDAETKLEDYILRAPAESVEQSFWHFRLATAYPRVEILWKAGAKLRDVDALRGGGQIVVEKISVAHRANGNGKAKATAVDEDEDDGYRTEDSE</sequence>
<dbReference type="InterPro" id="IPR029071">
    <property type="entry name" value="Ubiquitin-like_domsf"/>
</dbReference>
<dbReference type="PANTHER" id="PTHR23322:SF1">
    <property type="entry name" value="FAS-ASSOCIATED FACTOR 2"/>
    <property type="match status" value="1"/>
</dbReference>
<name>A0A409Y8J8_9AGAR</name>
<reference evidence="3 4" key="1">
    <citation type="journal article" date="2018" name="Evol. Lett.">
        <title>Horizontal gene cluster transfer increased hallucinogenic mushroom diversity.</title>
        <authorList>
            <person name="Reynolds H.T."/>
            <person name="Vijayakumar V."/>
            <person name="Gluck-Thaler E."/>
            <person name="Korotkin H.B."/>
            <person name="Matheny P.B."/>
            <person name="Slot J.C."/>
        </authorList>
    </citation>
    <scope>NUCLEOTIDE SEQUENCE [LARGE SCALE GENOMIC DNA]</scope>
    <source>
        <strain evidence="3 4">2629</strain>
    </source>
</reference>
<dbReference type="STRING" id="181874.A0A409Y8J8"/>
<dbReference type="CDD" id="cd14273">
    <property type="entry name" value="UBA_TAP-C_like"/>
    <property type="match status" value="1"/>
</dbReference>
<feature type="region of interest" description="Disordered" evidence="1">
    <location>
        <begin position="404"/>
        <end position="470"/>
    </location>
</feature>
<feature type="compositionally biased region" description="Polar residues" evidence="1">
    <location>
        <begin position="206"/>
        <end position="217"/>
    </location>
</feature>
<evidence type="ECO:0000313" key="4">
    <source>
        <dbReference type="Proteomes" id="UP000284842"/>
    </source>
</evidence>
<dbReference type="InParanoid" id="A0A409Y8J8"/>
<dbReference type="AlphaFoldDB" id="A0A409Y8J8"/>